<gene>
    <name evidence="2" type="ORF">TARUN_7552</name>
</gene>
<feature type="region of interest" description="Disordered" evidence="1">
    <location>
        <begin position="287"/>
        <end position="309"/>
    </location>
</feature>
<sequence>MATVYEQDHPFTNSFEIQQEFSTYLRETPNKIRISNEDKWKIIGWLNGPVNQMPEYQKQYSRRNYVLRSYRWDERGQNLIAIAKRPDKGDRVVVAEGDILKIVEKEHIISGISGHGGWDATWWGIRRKYSGIIRSDIIFLLKRCGTCLSNPRKRSRAIQARDENAAQGSSNPAPGPSLPVQPFEQQLESGKGKGKGKEIADTTDRASYYDGNNQYAEYVEYDGHDDPAKYAEYAEHDEHGVYGDLGVCTEYGAFSGYGEYNEFQDENSCIDPALFLSMQDLDLYNSSNAEASGSVGHPYAYETGESSKQ</sequence>
<evidence type="ECO:0008006" key="4">
    <source>
        <dbReference type="Google" id="ProtNLM"/>
    </source>
</evidence>
<feature type="region of interest" description="Disordered" evidence="1">
    <location>
        <begin position="155"/>
        <end position="199"/>
    </location>
</feature>
<dbReference type="Proteomes" id="UP000266272">
    <property type="component" value="Unassembled WGS sequence"/>
</dbReference>
<dbReference type="AlphaFoldDB" id="A0A395NEY0"/>
<keyword evidence="3" id="KW-1185">Reference proteome</keyword>
<evidence type="ECO:0000256" key="1">
    <source>
        <dbReference type="SAM" id="MobiDB-lite"/>
    </source>
</evidence>
<proteinExistence type="predicted"/>
<comment type="caution">
    <text evidence="2">The sequence shown here is derived from an EMBL/GenBank/DDBJ whole genome shotgun (WGS) entry which is preliminary data.</text>
</comment>
<reference evidence="2 3" key="1">
    <citation type="journal article" date="2018" name="PLoS Pathog.">
        <title>Evolution of structural diversity of trichothecenes, a family of toxins produced by plant pathogenic and entomopathogenic fungi.</title>
        <authorList>
            <person name="Proctor R.H."/>
            <person name="McCormick S.P."/>
            <person name="Kim H.S."/>
            <person name="Cardoza R.E."/>
            <person name="Stanley A.M."/>
            <person name="Lindo L."/>
            <person name="Kelly A."/>
            <person name="Brown D.W."/>
            <person name="Lee T."/>
            <person name="Vaughan M.M."/>
            <person name="Alexander N.J."/>
            <person name="Busman M."/>
            <person name="Gutierrez S."/>
        </authorList>
    </citation>
    <scope>NUCLEOTIDE SEQUENCE [LARGE SCALE GENOMIC DNA]</scope>
    <source>
        <strain evidence="2 3">IBT 40837</strain>
    </source>
</reference>
<organism evidence="2 3">
    <name type="scientific">Trichoderma arundinaceum</name>
    <dbReference type="NCBI Taxonomy" id="490622"/>
    <lineage>
        <taxon>Eukaryota</taxon>
        <taxon>Fungi</taxon>
        <taxon>Dikarya</taxon>
        <taxon>Ascomycota</taxon>
        <taxon>Pezizomycotina</taxon>
        <taxon>Sordariomycetes</taxon>
        <taxon>Hypocreomycetidae</taxon>
        <taxon>Hypocreales</taxon>
        <taxon>Hypocreaceae</taxon>
        <taxon>Trichoderma</taxon>
    </lineage>
</organism>
<dbReference type="OrthoDB" id="4955652at2759"/>
<protein>
    <recommendedName>
        <fullName evidence="4">Integrase zinc-binding domain-containing protein</fullName>
    </recommendedName>
</protein>
<evidence type="ECO:0000313" key="2">
    <source>
        <dbReference type="EMBL" id="RFU74682.1"/>
    </source>
</evidence>
<accession>A0A395NEY0</accession>
<name>A0A395NEY0_TRIAR</name>
<dbReference type="STRING" id="490622.A0A395NEY0"/>
<dbReference type="EMBL" id="PXOA01000511">
    <property type="protein sequence ID" value="RFU74682.1"/>
    <property type="molecule type" value="Genomic_DNA"/>
</dbReference>
<evidence type="ECO:0000313" key="3">
    <source>
        <dbReference type="Proteomes" id="UP000266272"/>
    </source>
</evidence>